<comment type="caution">
    <text evidence="3">The sequence shown here is derived from an EMBL/GenBank/DDBJ whole genome shotgun (WGS) entry which is preliminary data.</text>
</comment>
<dbReference type="InterPro" id="IPR013087">
    <property type="entry name" value="Znf_C2H2_type"/>
</dbReference>
<evidence type="ECO:0000313" key="3">
    <source>
        <dbReference type="EMBL" id="KAL2469656.1"/>
    </source>
</evidence>
<dbReference type="PROSITE" id="PS00028">
    <property type="entry name" value="ZINC_FINGER_C2H2_1"/>
    <property type="match status" value="1"/>
</dbReference>
<keyword evidence="1" id="KW-0863">Zinc-finger</keyword>
<sequence>MSSNLNNRYRRIQQFENLMERQCLETLIACSVCYQIFFDCTSLMRHYLSHVPENATSQQRFQNDTNFCSNSSRSTRYSSVPFSSGASDCLVPCALRNASPWPLPNSLQFGRETLIPRPLQYPSPSNFNSAISHATFVSQADGPSDLNPSFASQPSRLPYVLPPISPGTLVSQTTQPSNICSPTSPYASASQSAQNPNFCSRFASQPFGLLQFLSPVNPGMFSAQPAQLSNFHSGISPCASASASQPTQISNFHSPIRTSTIASQSLLGTRNLGLGPRTKPLKTSGRQSVSRTIRGHTFSNLGQHIDKRIMVNHVNEGGDNFNPNELDLTLKL</sequence>
<dbReference type="AlphaFoldDB" id="A0ABD1Q0D8"/>
<dbReference type="EMBL" id="JBFOLK010000012">
    <property type="protein sequence ID" value="KAL2469656.1"/>
    <property type="molecule type" value="Genomic_DNA"/>
</dbReference>
<dbReference type="Proteomes" id="UP001604336">
    <property type="component" value="Unassembled WGS sequence"/>
</dbReference>
<protein>
    <submittedName>
        <fullName evidence="3">C2H2-type domain-containing protein</fullName>
    </submittedName>
</protein>
<proteinExistence type="predicted"/>
<evidence type="ECO:0000256" key="1">
    <source>
        <dbReference type="PROSITE-ProRule" id="PRU00042"/>
    </source>
</evidence>
<name>A0ABD1Q0D8_9LAMI</name>
<keyword evidence="4" id="KW-1185">Reference proteome</keyword>
<evidence type="ECO:0000313" key="4">
    <source>
        <dbReference type="Proteomes" id="UP001604336"/>
    </source>
</evidence>
<dbReference type="PROSITE" id="PS50157">
    <property type="entry name" value="ZINC_FINGER_C2H2_2"/>
    <property type="match status" value="1"/>
</dbReference>
<organism evidence="3 4">
    <name type="scientific">Abeliophyllum distichum</name>
    <dbReference type="NCBI Taxonomy" id="126358"/>
    <lineage>
        <taxon>Eukaryota</taxon>
        <taxon>Viridiplantae</taxon>
        <taxon>Streptophyta</taxon>
        <taxon>Embryophyta</taxon>
        <taxon>Tracheophyta</taxon>
        <taxon>Spermatophyta</taxon>
        <taxon>Magnoliopsida</taxon>
        <taxon>eudicotyledons</taxon>
        <taxon>Gunneridae</taxon>
        <taxon>Pentapetalae</taxon>
        <taxon>asterids</taxon>
        <taxon>lamiids</taxon>
        <taxon>Lamiales</taxon>
        <taxon>Oleaceae</taxon>
        <taxon>Forsythieae</taxon>
        <taxon>Abeliophyllum</taxon>
    </lineage>
</organism>
<dbReference type="GO" id="GO:0008270">
    <property type="term" value="F:zinc ion binding"/>
    <property type="evidence" value="ECO:0007669"/>
    <property type="project" value="UniProtKB-KW"/>
</dbReference>
<accession>A0ABD1Q0D8</accession>
<gene>
    <name evidence="3" type="ORF">Adt_37792</name>
</gene>
<evidence type="ECO:0000259" key="2">
    <source>
        <dbReference type="PROSITE" id="PS50157"/>
    </source>
</evidence>
<keyword evidence="1" id="KW-0479">Metal-binding</keyword>
<keyword evidence="1" id="KW-0862">Zinc</keyword>
<feature type="domain" description="C2H2-type" evidence="2">
    <location>
        <begin position="28"/>
        <end position="55"/>
    </location>
</feature>
<reference evidence="4" key="1">
    <citation type="submission" date="2024-07" db="EMBL/GenBank/DDBJ databases">
        <title>Two chromosome-level genome assemblies of Korean endemic species Abeliophyllum distichum and Forsythia ovata (Oleaceae).</title>
        <authorList>
            <person name="Jang H."/>
        </authorList>
    </citation>
    <scope>NUCLEOTIDE SEQUENCE [LARGE SCALE GENOMIC DNA]</scope>
</reference>